<dbReference type="Proteomes" id="UP000264002">
    <property type="component" value="Unassembled WGS sequence"/>
</dbReference>
<reference evidence="7 8" key="2">
    <citation type="submission" date="2018-09" db="EMBL/GenBank/DDBJ databases">
        <title>Genome of Sphaerochaeta halotolerans strain 4-11.</title>
        <authorList>
            <person name="Nazina T.N."/>
            <person name="Sokolova D.S."/>
        </authorList>
    </citation>
    <scope>NUCLEOTIDE SEQUENCE [LARGE SCALE GENOMIC DNA]</scope>
    <source>
        <strain evidence="7 8">4-11</strain>
    </source>
</reference>
<dbReference type="SUPFAM" id="SSF56601">
    <property type="entry name" value="beta-lactamase/transpeptidase-like"/>
    <property type="match status" value="1"/>
</dbReference>
<dbReference type="Gene3D" id="3.40.710.10">
    <property type="entry name" value="DD-peptidase/beta-lactamase superfamily"/>
    <property type="match status" value="1"/>
</dbReference>
<accession>A0A372MDG5</accession>
<keyword evidence="2" id="KW-0645">Protease</keyword>
<evidence type="ECO:0000259" key="5">
    <source>
        <dbReference type="Pfam" id="PF00905"/>
    </source>
</evidence>
<name>A0A372MDG5_9SPIR</name>
<dbReference type="InterPro" id="IPR005311">
    <property type="entry name" value="PBP_dimer"/>
</dbReference>
<dbReference type="Gene3D" id="3.30.450.330">
    <property type="match status" value="1"/>
</dbReference>
<feature type="domain" description="Penicillin-binding protein dimerisation" evidence="6">
    <location>
        <begin position="50"/>
        <end position="190"/>
    </location>
</feature>
<dbReference type="InterPro" id="IPR001460">
    <property type="entry name" value="PCN-bd_Tpept"/>
</dbReference>
<keyword evidence="8" id="KW-1185">Reference proteome</keyword>
<dbReference type="PANTHER" id="PTHR30627:SF1">
    <property type="entry name" value="PEPTIDOGLYCAN D,D-TRANSPEPTIDASE FTSI"/>
    <property type="match status" value="1"/>
</dbReference>
<dbReference type="InterPro" id="IPR036138">
    <property type="entry name" value="PBP_dimer_sf"/>
</dbReference>
<dbReference type="Pfam" id="PF00905">
    <property type="entry name" value="Transpeptidase"/>
    <property type="match status" value="1"/>
</dbReference>
<dbReference type="GO" id="GO:0071555">
    <property type="term" value="P:cell wall organization"/>
    <property type="evidence" value="ECO:0007669"/>
    <property type="project" value="TreeGrafter"/>
</dbReference>
<dbReference type="GO" id="GO:0005886">
    <property type="term" value="C:plasma membrane"/>
    <property type="evidence" value="ECO:0007669"/>
    <property type="project" value="TreeGrafter"/>
</dbReference>
<evidence type="ECO:0000313" key="7">
    <source>
        <dbReference type="EMBL" id="RFU93845.1"/>
    </source>
</evidence>
<dbReference type="InterPro" id="IPR012338">
    <property type="entry name" value="Beta-lactam/transpept-like"/>
</dbReference>
<dbReference type="GO" id="GO:0008658">
    <property type="term" value="F:penicillin binding"/>
    <property type="evidence" value="ECO:0007669"/>
    <property type="project" value="InterPro"/>
</dbReference>
<dbReference type="PANTHER" id="PTHR30627">
    <property type="entry name" value="PEPTIDOGLYCAN D,D-TRANSPEPTIDASE"/>
    <property type="match status" value="1"/>
</dbReference>
<dbReference type="EMBL" id="QUWK01000017">
    <property type="protein sequence ID" value="RFU93845.1"/>
    <property type="molecule type" value="Genomic_DNA"/>
</dbReference>
<reference evidence="8" key="1">
    <citation type="submission" date="2018-08" db="EMBL/GenBank/DDBJ databases">
        <authorList>
            <person name="Grouzdev D.S."/>
            <person name="Krutkina M.S."/>
        </authorList>
    </citation>
    <scope>NUCLEOTIDE SEQUENCE [LARGE SCALE GENOMIC DNA]</scope>
    <source>
        <strain evidence="8">4-11</strain>
    </source>
</reference>
<comment type="caution">
    <text evidence="7">The sequence shown here is derived from an EMBL/GenBank/DDBJ whole genome shotgun (WGS) entry which is preliminary data.</text>
</comment>
<evidence type="ECO:0000256" key="3">
    <source>
        <dbReference type="ARBA" id="ARBA00023136"/>
    </source>
</evidence>
<evidence type="ECO:0000256" key="2">
    <source>
        <dbReference type="ARBA" id="ARBA00022645"/>
    </source>
</evidence>
<keyword evidence="4" id="KW-0812">Transmembrane</keyword>
<evidence type="ECO:0000256" key="1">
    <source>
        <dbReference type="ARBA" id="ARBA00004370"/>
    </source>
</evidence>
<dbReference type="RefSeq" id="WP_117331399.1">
    <property type="nucleotide sequence ID" value="NZ_QUWK01000017.1"/>
</dbReference>
<feature type="transmembrane region" description="Helical" evidence="4">
    <location>
        <begin position="12"/>
        <end position="34"/>
    </location>
</feature>
<keyword evidence="3 4" id="KW-0472">Membrane</keyword>
<sequence length="555" mass="60744">MATSPKHTYIQFFTVLIALILGIFFIRLAILMIFDQSKAKIYHDPEVAENVVRGTVYDRNGRILAIERPYWGVYLHLNMIDDMNLVSEVIAPYVQMSPSEIQLKAEQYTTYAQIKKEIDDRQVEPLRTTLREHGLQNQVNVEKRVGRTYPAQFHASQTIGFTNREMEGIEGIELTQESYLQPYPEIGKQGTTYGEDVTLTLDMDIQYALDVQLQQIADEFAPDYAMAMILDARNGDILGISSFPWYDINALGSSEAEERRNNAVNHLYEPGSVFKLFSTASILQIGEAKTDEPFLCDGSYTFKAGSSNVTINCSSAHGEVDVETMLAKSCNGAISHWALQTDAEAFYALLGQLGFTGSFDISLPSKAKAFIADPSQWSGRTLPTIAFGQELLVSALHLCAAATALSPSGELLAPHLILSRSSPVTGEKSYQRERTILSQVFDPTVTERVREGMHRATLSGGTGTQAQVEGVNLGVKTGTAQLFNEETGSYEDGTILVSTLAMVPIDSPEYIIYVGAGNPKGASLYGSNVAAPAVAAIVRTLVSQGKLITTDTTIL</sequence>
<protein>
    <submittedName>
        <fullName evidence="7">Penicillin-binding protein 2</fullName>
    </submittedName>
</protein>
<feature type="domain" description="Penicillin-binding protein transpeptidase" evidence="5">
    <location>
        <begin position="226"/>
        <end position="538"/>
    </location>
</feature>
<proteinExistence type="predicted"/>
<evidence type="ECO:0000256" key="4">
    <source>
        <dbReference type="SAM" id="Phobius"/>
    </source>
</evidence>
<comment type="subcellular location">
    <subcellularLocation>
        <location evidence="1">Membrane</location>
    </subcellularLocation>
</comment>
<dbReference type="InterPro" id="IPR050515">
    <property type="entry name" value="Beta-lactam/transpept"/>
</dbReference>
<dbReference type="AlphaFoldDB" id="A0A372MDG5"/>
<dbReference type="SUPFAM" id="SSF56519">
    <property type="entry name" value="Penicillin binding protein dimerisation domain"/>
    <property type="match status" value="1"/>
</dbReference>
<keyword evidence="2" id="KW-0121">Carboxypeptidase</keyword>
<evidence type="ECO:0000313" key="8">
    <source>
        <dbReference type="Proteomes" id="UP000264002"/>
    </source>
</evidence>
<organism evidence="7 8">
    <name type="scientific">Sphaerochaeta halotolerans</name>
    <dbReference type="NCBI Taxonomy" id="2293840"/>
    <lineage>
        <taxon>Bacteria</taxon>
        <taxon>Pseudomonadati</taxon>
        <taxon>Spirochaetota</taxon>
        <taxon>Spirochaetia</taxon>
        <taxon>Spirochaetales</taxon>
        <taxon>Sphaerochaetaceae</taxon>
        <taxon>Sphaerochaeta</taxon>
    </lineage>
</organism>
<dbReference type="Gene3D" id="3.90.1310.10">
    <property type="entry name" value="Penicillin-binding protein 2a (Domain 2)"/>
    <property type="match status" value="1"/>
</dbReference>
<keyword evidence="2" id="KW-0378">Hydrolase</keyword>
<gene>
    <name evidence="7" type="ORF">DYP60_12760</name>
</gene>
<keyword evidence="4" id="KW-1133">Transmembrane helix</keyword>
<dbReference type="Pfam" id="PF03717">
    <property type="entry name" value="PBP_dimer"/>
    <property type="match status" value="1"/>
</dbReference>
<dbReference type="GO" id="GO:0004180">
    <property type="term" value="F:carboxypeptidase activity"/>
    <property type="evidence" value="ECO:0007669"/>
    <property type="project" value="UniProtKB-KW"/>
</dbReference>
<evidence type="ECO:0000259" key="6">
    <source>
        <dbReference type="Pfam" id="PF03717"/>
    </source>
</evidence>